<dbReference type="Pfam" id="PF07583">
    <property type="entry name" value="PSCyt2"/>
    <property type="match status" value="1"/>
</dbReference>
<dbReference type="InterPro" id="IPR022655">
    <property type="entry name" value="DUF1553"/>
</dbReference>
<dbReference type="Proteomes" id="UP000316855">
    <property type="component" value="Chromosome"/>
</dbReference>
<accession>A0A517VF67</accession>
<evidence type="ECO:0000259" key="2">
    <source>
        <dbReference type="Pfam" id="PF07583"/>
    </source>
</evidence>
<sequence precursor="true">MTDQGYRTFLTTILLTLLLVSSRASAADKIIDFQRDIAPILQSRCLGCHQDRVRQGGLALHSAMEMQKGGESGQIIDPGDPDASYLMDLITPHEGTAEMPQEAAPLTQSEVQAFRLWIKQGAPWPENVVLEPPVLWSLKKLQRPPVPPVSQTSSEFLIRNPIDAFIAARHQSAKVQPAPQASKRTLIRRLYLDLTGLLPSPEEVAVFIADEDPAAYEKLVDKLLASPHFGERWGRFWLDLARYADSDGYLGDSIRPHAWVYREWVIQAINEDVPFDQFSIEQLAGDLLEKSTDSQLIATGFHRNTLSNTEAGVDLELYRTKELVDRVNTTGMIWLGLTLGCAECHDHKHDPISQKEFYQFYSFFNNADDSTVKVSRDWDKAEYQSKQKQWQPAFDQVLASLQKFEKTELTAEQKVEITTVLDKYRKSSDLKKINSYYQTKQQGWDRLYSQLEKLLKTRPSPPAIRAPTFKERTKDRRDTFVHVRGIYNQHGEQVNPGTPAVLPGFNSGDSLTNRLDLAHWLFQENNPLTPRVAVNRIWQHLFARGLVATPNDFGTKGEPPTHPLLLDWLAAEYKSQNWSRKAMIRLIVMSSTYRMSSAANARQMAHDVNNQLLWRQNSYRVEAEIVRDIHLTASGLLDRTIGRRGIRPPLPAFVTDVGRSVKWPATEGSERYRRGMYIVFKRTVPYPMLMTFDAPDATVSCSRRERSNTPLQALTLLNGPMFFESAQALGTLMWDQHQDNLPAATEEMFLRCFSRPPVQREQEYLNAAYADLLYLAENNQQKTNPTEPVQLTALIQLARIVMNLDEFITRD</sequence>
<dbReference type="InterPro" id="IPR011429">
    <property type="entry name" value="Cyt_c_Planctomycete-type"/>
</dbReference>
<dbReference type="PANTHER" id="PTHR35889">
    <property type="entry name" value="CYCLOINULO-OLIGOSACCHARIDE FRUCTANOTRANSFERASE-RELATED"/>
    <property type="match status" value="1"/>
</dbReference>
<dbReference type="KEGG" id="gax:Pan161_33200"/>
<reference evidence="5 6" key="1">
    <citation type="submission" date="2019-02" db="EMBL/GenBank/DDBJ databases">
        <title>Deep-cultivation of Planctomycetes and their phenomic and genomic characterization uncovers novel biology.</title>
        <authorList>
            <person name="Wiegand S."/>
            <person name="Jogler M."/>
            <person name="Boedeker C."/>
            <person name="Pinto D."/>
            <person name="Vollmers J."/>
            <person name="Rivas-Marin E."/>
            <person name="Kohn T."/>
            <person name="Peeters S.H."/>
            <person name="Heuer A."/>
            <person name="Rast P."/>
            <person name="Oberbeckmann S."/>
            <person name="Bunk B."/>
            <person name="Jeske O."/>
            <person name="Meyerdierks A."/>
            <person name="Storesund J.E."/>
            <person name="Kallscheuer N."/>
            <person name="Luecker S."/>
            <person name="Lage O.M."/>
            <person name="Pohl T."/>
            <person name="Merkel B.J."/>
            <person name="Hornburger P."/>
            <person name="Mueller R.-W."/>
            <person name="Bruemmer F."/>
            <person name="Labrenz M."/>
            <person name="Spormann A.M."/>
            <person name="Op den Camp H."/>
            <person name="Overmann J."/>
            <person name="Amann R."/>
            <person name="Jetten M.S.M."/>
            <person name="Mascher T."/>
            <person name="Medema M.H."/>
            <person name="Devos D.P."/>
            <person name="Kaster A.-K."/>
            <person name="Ovreas L."/>
            <person name="Rohde M."/>
            <person name="Galperin M.Y."/>
            <person name="Jogler C."/>
        </authorList>
    </citation>
    <scope>NUCLEOTIDE SEQUENCE [LARGE SCALE GENOMIC DNA]</scope>
    <source>
        <strain evidence="5 6">Pan161</strain>
    </source>
</reference>
<proteinExistence type="predicted"/>
<dbReference type="Pfam" id="PF07635">
    <property type="entry name" value="PSCyt1"/>
    <property type="match status" value="1"/>
</dbReference>
<dbReference type="RefSeq" id="WP_145228601.1">
    <property type="nucleotide sequence ID" value="NZ_CP036343.1"/>
</dbReference>
<feature type="signal peptide" evidence="1">
    <location>
        <begin position="1"/>
        <end position="26"/>
    </location>
</feature>
<dbReference type="EMBL" id="CP036343">
    <property type="protein sequence ID" value="QDT91658.1"/>
    <property type="molecule type" value="Genomic_DNA"/>
</dbReference>
<feature type="domain" description="Cytochrome C Planctomycete-type" evidence="4">
    <location>
        <begin position="45"/>
        <end position="100"/>
    </location>
</feature>
<evidence type="ECO:0000259" key="4">
    <source>
        <dbReference type="Pfam" id="PF07635"/>
    </source>
</evidence>
<protein>
    <submittedName>
        <fullName evidence="5">Planctomycete cytochrome C</fullName>
    </submittedName>
</protein>
<feature type="domain" description="DUF1553" evidence="3">
    <location>
        <begin position="513"/>
        <end position="767"/>
    </location>
</feature>
<keyword evidence="1" id="KW-0732">Signal</keyword>
<evidence type="ECO:0000256" key="1">
    <source>
        <dbReference type="SAM" id="SignalP"/>
    </source>
</evidence>
<gene>
    <name evidence="5" type="ORF">Pan161_33200</name>
</gene>
<dbReference type="InterPro" id="IPR011444">
    <property type="entry name" value="DUF1549"/>
</dbReference>
<evidence type="ECO:0000259" key="3">
    <source>
        <dbReference type="Pfam" id="PF07587"/>
    </source>
</evidence>
<dbReference type="Pfam" id="PF07587">
    <property type="entry name" value="PSD1"/>
    <property type="match status" value="1"/>
</dbReference>
<dbReference type="OrthoDB" id="127107at2"/>
<organism evidence="5 6">
    <name type="scientific">Gimesia algae</name>
    <dbReference type="NCBI Taxonomy" id="2527971"/>
    <lineage>
        <taxon>Bacteria</taxon>
        <taxon>Pseudomonadati</taxon>
        <taxon>Planctomycetota</taxon>
        <taxon>Planctomycetia</taxon>
        <taxon>Planctomycetales</taxon>
        <taxon>Planctomycetaceae</taxon>
        <taxon>Gimesia</taxon>
    </lineage>
</organism>
<name>A0A517VF67_9PLAN</name>
<feature type="chain" id="PRO_5021830060" evidence="1">
    <location>
        <begin position="27"/>
        <end position="811"/>
    </location>
</feature>
<feature type="domain" description="DUF1549" evidence="2">
    <location>
        <begin position="161"/>
        <end position="368"/>
    </location>
</feature>
<dbReference type="AlphaFoldDB" id="A0A517VF67"/>
<evidence type="ECO:0000313" key="5">
    <source>
        <dbReference type="EMBL" id="QDT91658.1"/>
    </source>
</evidence>
<keyword evidence="6" id="KW-1185">Reference proteome</keyword>
<evidence type="ECO:0000313" key="6">
    <source>
        <dbReference type="Proteomes" id="UP000316855"/>
    </source>
</evidence>
<dbReference type="PANTHER" id="PTHR35889:SF3">
    <property type="entry name" value="F-BOX DOMAIN-CONTAINING PROTEIN"/>
    <property type="match status" value="1"/>
</dbReference>